<evidence type="ECO:0000256" key="8">
    <source>
        <dbReference type="ARBA" id="ARBA00023014"/>
    </source>
</evidence>
<evidence type="ECO:0000256" key="7">
    <source>
        <dbReference type="ARBA" id="ARBA00023004"/>
    </source>
</evidence>
<evidence type="ECO:0000256" key="10">
    <source>
        <dbReference type="RuleBase" id="RU364116"/>
    </source>
</evidence>
<dbReference type="PROSITE" id="PS51918">
    <property type="entry name" value="RADICAL_SAM"/>
    <property type="match status" value="1"/>
</dbReference>
<evidence type="ECO:0000313" key="12">
    <source>
        <dbReference type="EMBL" id="PTE16490.1"/>
    </source>
</evidence>
<keyword evidence="8 10" id="KW-0411">Iron-sulfur</keyword>
<organism evidence="12 13">
    <name type="scientific">Fuscovulum blasticum DSM 2131</name>
    <dbReference type="NCBI Taxonomy" id="1188250"/>
    <lineage>
        <taxon>Bacteria</taxon>
        <taxon>Pseudomonadati</taxon>
        <taxon>Pseudomonadota</taxon>
        <taxon>Alphaproteobacteria</taxon>
        <taxon>Rhodobacterales</taxon>
        <taxon>Paracoccaceae</taxon>
        <taxon>Pseudogemmobacter</taxon>
    </lineage>
</organism>
<keyword evidence="4 10" id="KW-0349">Heme</keyword>
<reference evidence="12 13" key="1">
    <citation type="submission" date="2018-03" db="EMBL/GenBank/DDBJ databases">
        <title>Rhodobacter blasticus.</title>
        <authorList>
            <person name="Meyer T.E."/>
            <person name="Miller S."/>
            <person name="Lodha T."/>
            <person name="Gandham S."/>
            <person name="Chintalapati S."/>
            <person name="Chintalapati V.R."/>
        </authorList>
    </citation>
    <scope>NUCLEOTIDE SEQUENCE [LARGE SCALE GENOMIC DNA]</scope>
    <source>
        <strain evidence="12 13">DSM 2131</strain>
    </source>
</reference>
<dbReference type="SFLD" id="SFLDS00029">
    <property type="entry name" value="Radical_SAM"/>
    <property type="match status" value="1"/>
</dbReference>
<protein>
    <recommendedName>
        <fullName evidence="3 10">Heme chaperone HemW</fullName>
    </recommendedName>
</protein>
<evidence type="ECO:0000256" key="6">
    <source>
        <dbReference type="ARBA" id="ARBA00022723"/>
    </source>
</evidence>
<accession>A0A2T4JF02</accession>
<comment type="similarity">
    <text evidence="2">Belongs to the anaerobic coproporphyrinogen-III oxidase family. HemW subfamily.</text>
</comment>
<evidence type="ECO:0000259" key="11">
    <source>
        <dbReference type="PROSITE" id="PS51918"/>
    </source>
</evidence>
<keyword evidence="6 10" id="KW-0479">Metal-binding</keyword>
<keyword evidence="13" id="KW-1185">Reference proteome</keyword>
<dbReference type="GO" id="GO:0046872">
    <property type="term" value="F:metal ion binding"/>
    <property type="evidence" value="ECO:0007669"/>
    <property type="project" value="UniProtKB-UniRule"/>
</dbReference>
<sequence length="387" mass="42714">MKQPEDWQAGGFALYLHWPFCKAKCPYCDFNSHVRTRIDQQDWQSAYLAELDRAAAETGGRILRSVFFGGGTPSLMDPSLVGAVLDRISRHWRFENDIEITLEANPTSVEADRFRGYRAAGVNRLSLGLQALNDDDLRRLGRQHSAAEALAALDLARSTFDRVSADLIYARQDQTLAAWEYELCSLLDRGPDHLSLYQLTIEDGTAFGALARAGKLRGLPDEDLAVAMYEMTGEICEGAGLSAYEVSNYAVEGSESRHNLVYWRMGDYVGIGPGAHGRLTLGQTRYATSTHRNPEVWLRAVRDTGSGETPREVLLPAAQADEYLMMSLRLSEGTRISRYRALSGSDLNAGALEAALDGGLLQQDGDHLRTTEAGRLLLNRLVLELSA</sequence>
<keyword evidence="7 10" id="KW-0408">Iron</keyword>
<dbReference type="GO" id="GO:0051539">
    <property type="term" value="F:4 iron, 4 sulfur cluster binding"/>
    <property type="evidence" value="ECO:0007669"/>
    <property type="project" value="UniProtKB-UniRule"/>
</dbReference>
<evidence type="ECO:0000256" key="9">
    <source>
        <dbReference type="ARBA" id="ARBA00023186"/>
    </source>
</evidence>
<dbReference type="NCBIfam" id="TIGR00539">
    <property type="entry name" value="hemN_rel"/>
    <property type="match status" value="1"/>
</dbReference>
<dbReference type="SFLD" id="SFLDF00562">
    <property type="entry name" value="HemN-like__clustered_with_heat"/>
    <property type="match status" value="1"/>
</dbReference>
<keyword evidence="5 10" id="KW-0949">S-adenosyl-L-methionine</keyword>
<evidence type="ECO:0000256" key="5">
    <source>
        <dbReference type="ARBA" id="ARBA00022691"/>
    </source>
</evidence>
<keyword evidence="10" id="KW-0004">4Fe-4S</keyword>
<dbReference type="InterPro" id="IPR007197">
    <property type="entry name" value="rSAM"/>
</dbReference>
<dbReference type="Pfam" id="PF04055">
    <property type="entry name" value="Radical_SAM"/>
    <property type="match status" value="1"/>
</dbReference>
<dbReference type="InterPro" id="IPR006638">
    <property type="entry name" value="Elp3/MiaA/NifB-like_rSAM"/>
</dbReference>
<evidence type="ECO:0000256" key="3">
    <source>
        <dbReference type="ARBA" id="ARBA00017228"/>
    </source>
</evidence>
<dbReference type="AlphaFoldDB" id="A0A2T4JF02"/>
<keyword evidence="9 10" id="KW-0143">Chaperone</keyword>
<dbReference type="Pfam" id="PF06969">
    <property type="entry name" value="HemN_C"/>
    <property type="match status" value="1"/>
</dbReference>
<dbReference type="Gene3D" id="3.20.20.70">
    <property type="entry name" value="Aldolase class I"/>
    <property type="match status" value="1"/>
</dbReference>
<keyword evidence="10" id="KW-0963">Cytoplasm</keyword>
<dbReference type="RefSeq" id="WP_107671653.1">
    <property type="nucleotide sequence ID" value="NZ_PZKE01000001.1"/>
</dbReference>
<gene>
    <name evidence="12" type="ORF">C5F44_01140</name>
</gene>
<evidence type="ECO:0000256" key="4">
    <source>
        <dbReference type="ARBA" id="ARBA00022617"/>
    </source>
</evidence>
<dbReference type="InterPro" id="IPR058240">
    <property type="entry name" value="rSAM_sf"/>
</dbReference>
<dbReference type="InterPro" id="IPR010723">
    <property type="entry name" value="HemN_C"/>
</dbReference>
<evidence type="ECO:0000313" key="13">
    <source>
        <dbReference type="Proteomes" id="UP000241362"/>
    </source>
</evidence>
<dbReference type="PANTHER" id="PTHR13932:SF5">
    <property type="entry name" value="RADICAL S-ADENOSYL METHIONINE DOMAIN-CONTAINING PROTEIN 1, MITOCHONDRIAL"/>
    <property type="match status" value="1"/>
</dbReference>
<evidence type="ECO:0000256" key="1">
    <source>
        <dbReference type="ARBA" id="ARBA00001966"/>
    </source>
</evidence>
<dbReference type="SFLD" id="SFLDF00288">
    <property type="entry name" value="HemN-like__clustered_with_nucl"/>
    <property type="match status" value="1"/>
</dbReference>
<dbReference type="CDD" id="cd01335">
    <property type="entry name" value="Radical_SAM"/>
    <property type="match status" value="1"/>
</dbReference>
<comment type="subcellular location">
    <subcellularLocation>
        <location evidence="10">Cytoplasm</location>
    </subcellularLocation>
</comment>
<name>A0A2T4JF02_FUSBL</name>
<proteinExistence type="inferred from homology"/>
<evidence type="ECO:0000256" key="2">
    <source>
        <dbReference type="ARBA" id="ARBA00006100"/>
    </source>
</evidence>
<dbReference type="PANTHER" id="PTHR13932">
    <property type="entry name" value="COPROPORPHYRINIGEN III OXIDASE"/>
    <property type="match status" value="1"/>
</dbReference>
<dbReference type="SMART" id="SM00729">
    <property type="entry name" value="Elp3"/>
    <property type="match status" value="1"/>
</dbReference>
<dbReference type="GO" id="GO:0006779">
    <property type="term" value="P:porphyrin-containing compound biosynthetic process"/>
    <property type="evidence" value="ECO:0007669"/>
    <property type="project" value="InterPro"/>
</dbReference>
<dbReference type="InterPro" id="IPR004559">
    <property type="entry name" value="HemW-like"/>
</dbReference>
<dbReference type="GO" id="GO:0004109">
    <property type="term" value="F:coproporphyrinogen oxidase activity"/>
    <property type="evidence" value="ECO:0007669"/>
    <property type="project" value="InterPro"/>
</dbReference>
<dbReference type="Proteomes" id="UP000241362">
    <property type="component" value="Unassembled WGS sequence"/>
</dbReference>
<dbReference type="EMBL" id="PZKE01000001">
    <property type="protein sequence ID" value="PTE16490.1"/>
    <property type="molecule type" value="Genomic_DNA"/>
</dbReference>
<feature type="domain" description="Radical SAM core" evidence="11">
    <location>
        <begin position="6"/>
        <end position="242"/>
    </location>
</feature>
<dbReference type="InterPro" id="IPR034505">
    <property type="entry name" value="Coproporphyrinogen-III_oxidase"/>
</dbReference>
<dbReference type="SFLD" id="SFLDG01065">
    <property type="entry name" value="anaerobic_coproporphyrinogen-I"/>
    <property type="match status" value="1"/>
</dbReference>
<comment type="function">
    <text evidence="10">Probably acts as a heme chaperone, transferring heme to an unknown acceptor. Binds one molecule of heme per monomer, possibly covalently. Binds 1 [4Fe-4S] cluster. The cluster is coordinated with 3 cysteines and an exchangeable S-adenosyl-L-methionine.</text>
</comment>
<comment type="cofactor">
    <cofactor evidence="1">
        <name>[4Fe-4S] cluster</name>
        <dbReference type="ChEBI" id="CHEBI:49883"/>
    </cofactor>
</comment>
<dbReference type="GO" id="GO:0005737">
    <property type="term" value="C:cytoplasm"/>
    <property type="evidence" value="ECO:0007669"/>
    <property type="project" value="UniProtKB-SubCell"/>
</dbReference>
<comment type="caution">
    <text evidence="12">The sequence shown here is derived from an EMBL/GenBank/DDBJ whole genome shotgun (WGS) entry which is preliminary data.</text>
</comment>
<dbReference type="SUPFAM" id="SSF102114">
    <property type="entry name" value="Radical SAM enzymes"/>
    <property type="match status" value="1"/>
</dbReference>
<dbReference type="InterPro" id="IPR013785">
    <property type="entry name" value="Aldolase_TIM"/>
</dbReference>